<dbReference type="Gene3D" id="3.30.1540.10">
    <property type="entry name" value="formyl-coa transferase, domain 3"/>
    <property type="match status" value="1"/>
</dbReference>
<dbReference type="PANTHER" id="PTHR48207">
    <property type="entry name" value="SUCCINATE--HYDROXYMETHYLGLUTARATE COA-TRANSFERASE"/>
    <property type="match status" value="1"/>
</dbReference>
<organism evidence="2 3">
    <name type="scientific">Nocardia cyriacigeorgica</name>
    <dbReference type="NCBI Taxonomy" id="135487"/>
    <lineage>
        <taxon>Bacteria</taxon>
        <taxon>Bacillati</taxon>
        <taxon>Actinomycetota</taxon>
        <taxon>Actinomycetes</taxon>
        <taxon>Mycobacteriales</taxon>
        <taxon>Nocardiaceae</taxon>
        <taxon>Nocardia</taxon>
    </lineage>
</organism>
<accession>A0A5R8P773</accession>
<protein>
    <submittedName>
        <fullName evidence="2">2-methylfumaryl-CoA isomerase</fullName>
    </submittedName>
</protein>
<dbReference type="SUPFAM" id="SSF89796">
    <property type="entry name" value="CoA-transferase family III (CaiB/BaiF)"/>
    <property type="match status" value="1"/>
</dbReference>
<name>A0A5R8P773_9NOCA</name>
<evidence type="ECO:0000313" key="2">
    <source>
        <dbReference type="EMBL" id="TLF98306.1"/>
    </source>
</evidence>
<gene>
    <name evidence="2" type="ORF">FEK35_25435</name>
</gene>
<comment type="caution">
    <text evidence="2">The sequence shown here is derived from an EMBL/GenBank/DDBJ whole genome shotgun (WGS) entry which is preliminary data.</text>
</comment>
<dbReference type="PANTHER" id="PTHR48207:SF3">
    <property type="entry name" value="SUCCINATE--HYDROXYMETHYLGLUTARATE COA-TRANSFERASE"/>
    <property type="match status" value="1"/>
</dbReference>
<proteinExistence type="predicted"/>
<dbReference type="InterPro" id="IPR044855">
    <property type="entry name" value="CoA-Trfase_III_dom3_sf"/>
</dbReference>
<dbReference type="AlphaFoldDB" id="A0A5R8P773"/>
<dbReference type="GO" id="GO:0016853">
    <property type="term" value="F:isomerase activity"/>
    <property type="evidence" value="ECO:0007669"/>
    <property type="project" value="UniProtKB-KW"/>
</dbReference>
<dbReference type="InterPro" id="IPR023606">
    <property type="entry name" value="CoA-Trfase_III_dom_1_sf"/>
</dbReference>
<evidence type="ECO:0000313" key="3">
    <source>
        <dbReference type="Proteomes" id="UP000308349"/>
    </source>
</evidence>
<keyword evidence="1" id="KW-0808">Transferase</keyword>
<dbReference type="Pfam" id="PF02515">
    <property type="entry name" value="CoA_transf_3"/>
    <property type="match status" value="1"/>
</dbReference>
<dbReference type="GO" id="GO:0008410">
    <property type="term" value="F:CoA-transferase activity"/>
    <property type="evidence" value="ECO:0007669"/>
    <property type="project" value="TreeGrafter"/>
</dbReference>
<feature type="non-terminal residue" evidence="2">
    <location>
        <position position="404"/>
    </location>
</feature>
<evidence type="ECO:0000256" key="1">
    <source>
        <dbReference type="ARBA" id="ARBA00022679"/>
    </source>
</evidence>
<sequence>MPPAAQPLRGLRIVEISSFVAAPLAGMTLAQLGADVIRVDPVGGAADRHRWPLTADGTSIYWAGLNKGKRSLVADLRSPEGQDLVVKVVTESGPDGGILLTNAVGRDWLGYDALARHRPDLIHLEIPGRADGSTAVDYTVNAGTGFPLVTGPPDYTEPVNHAVPVWDLACGLYAALAICAAVRHRQATGDGSRIVLPLENVALATAGNLGFLTEAAISGTQRPKLGNAIYGQYGHHFTSSDGATFMIVTLTARHFRDLTAVTGTTQAVAALENALGADFTAEGDRYRHREVLTALFAHWFRERQATEVAEALATTSILWDRYRSFTEVIAEPRVTANPMFTVVDQPGIGRHLAPGAPMSLDGTHPEARPAPLLGEHTDDILRTDLALDSATIANLRTAGAIVTE</sequence>
<dbReference type="RefSeq" id="WP_138458425.1">
    <property type="nucleotide sequence ID" value="NZ_VBUU01000035.1"/>
</dbReference>
<dbReference type="EMBL" id="VBUU01000035">
    <property type="protein sequence ID" value="TLF98306.1"/>
    <property type="molecule type" value="Genomic_DNA"/>
</dbReference>
<dbReference type="Proteomes" id="UP000308349">
    <property type="component" value="Unassembled WGS sequence"/>
</dbReference>
<dbReference type="InterPro" id="IPR050483">
    <property type="entry name" value="CoA-transferase_III_domain"/>
</dbReference>
<reference evidence="2 3" key="1">
    <citation type="submission" date="2019-05" db="EMBL/GenBank/DDBJ databases">
        <title>Genomes sequences of two Nocardia cyriacigeorgica environmental isolates, type strains Nocardia asteroides ATCC 19247 and Nocardia cyriacigeorgica DSM 44484.</title>
        <authorList>
            <person name="Vautrin F."/>
            <person name="Bergeron E."/>
            <person name="Dubost A."/>
            <person name="Abrouk D."/>
            <person name="Rodriguez Nava V."/>
            <person name="Pujic P."/>
        </authorList>
    </citation>
    <scope>NUCLEOTIDE SEQUENCE [LARGE SCALE GENOMIC DNA]</scope>
    <source>
        <strain evidence="2 3">EML 1456</strain>
    </source>
</reference>
<dbReference type="OrthoDB" id="9797653at2"/>
<keyword evidence="2" id="KW-0413">Isomerase</keyword>
<dbReference type="InterPro" id="IPR003673">
    <property type="entry name" value="CoA-Trfase_fam_III"/>
</dbReference>
<dbReference type="Gene3D" id="3.40.50.10540">
    <property type="entry name" value="Crotonobetainyl-coa:carnitine coa-transferase, domain 1"/>
    <property type="match status" value="1"/>
</dbReference>